<keyword evidence="8 13" id="KW-0798">TonB box</keyword>
<evidence type="ECO:0000313" key="16">
    <source>
        <dbReference type="EMBL" id="MBO1328838.1"/>
    </source>
</evidence>
<dbReference type="InterPro" id="IPR012910">
    <property type="entry name" value="Plug_dom"/>
</dbReference>
<dbReference type="Pfam" id="PF07715">
    <property type="entry name" value="Plug"/>
    <property type="match status" value="1"/>
</dbReference>
<dbReference type="PANTHER" id="PTHR32552">
    <property type="entry name" value="FERRICHROME IRON RECEPTOR-RELATED"/>
    <property type="match status" value="1"/>
</dbReference>
<keyword evidence="5" id="KW-0410">Iron transport</keyword>
<comment type="subcellular location">
    <subcellularLocation>
        <location evidence="1 12">Cell outer membrane</location>
        <topology evidence="1 12">Multi-pass membrane protein</topology>
    </subcellularLocation>
</comment>
<dbReference type="RefSeq" id="WP_207854708.1">
    <property type="nucleotide sequence ID" value="NZ_JAFVMG010000010.1"/>
</dbReference>
<dbReference type="InterPro" id="IPR011662">
    <property type="entry name" value="Secretin/TonB_short_N"/>
</dbReference>
<dbReference type="Gene3D" id="3.55.50.30">
    <property type="match status" value="1"/>
</dbReference>
<keyword evidence="5" id="KW-0406">Ion transport</keyword>
<keyword evidence="6 12" id="KW-0812">Transmembrane</keyword>
<evidence type="ECO:0000256" key="14">
    <source>
        <dbReference type="SAM" id="SignalP"/>
    </source>
</evidence>
<evidence type="ECO:0000256" key="7">
    <source>
        <dbReference type="ARBA" id="ARBA00023004"/>
    </source>
</evidence>
<dbReference type="InterPro" id="IPR037066">
    <property type="entry name" value="Plug_dom_sf"/>
</dbReference>
<accession>A0ABS3LN77</accession>
<comment type="caution">
    <text evidence="16">The sequence shown here is derived from an EMBL/GenBank/DDBJ whole genome shotgun (WGS) entry which is preliminary data.</text>
</comment>
<keyword evidence="17" id="KW-1185">Reference proteome</keyword>
<feature type="signal peptide" evidence="14">
    <location>
        <begin position="1"/>
        <end position="33"/>
    </location>
</feature>
<evidence type="ECO:0000256" key="8">
    <source>
        <dbReference type="ARBA" id="ARBA00023077"/>
    </source>
</evidence>
<evidence type="ECO:0000256" key="10">
    <source>
        <dbReference type="ARBA" id="ARBA00023170"/>
    </source>
</evidence>
<organism evidence="16 17">
    <name type="scientific">Acetobacter suratthaniensis</name>
    <dbReference type="NCBI Taxonomy" id="1502841"/>
    <lineage>
        <taxon>Bacteria</taxon>
        <taxon>Pseudomonadati</taxon>
        <taxon>Pseudomonadota</taxon>
        <taxon>Alphaproteobacteria</taxon>
        <taxon>Acetobacterales</taxon>
        <taxon>Acetobacteraceae</taxon>
        <taxon>Acetobacter</taxon>
    </lineage>
</organism>
<evidence type="ECO:0000313" key="17">
    <source>
        <dbReference type="Proteomes" id="UP000664399"/>
    </source>
</evidence>
<sequence length="820" mass="88305">MIYTRSVSGRMIASLLFVTTTALTSFTCRSAIAQSVQTQQKISFHIKAGSLSDALVSFSTQSHVLITSTAVSLNGRITQGLSGQFTATEALQQLLQGSGLSYVPAGNGALQIIAPSKTASIMLGPVRVAGVLQDRVPSTAMIGNLPPVLPGGEVARGGQLGMMGNRDIMDTPFNQTSYTDDFIKNRQIRNIRDVLKDDPSVRSTFTTGSPGYEAMSVRGFNMLSSDMSFGGLYGIVPSPGTVAEIAERVEVLKGPAALLNGMAPGGSIGGVINIVPKRAHDTPLTEVETDYTSDSQFGGHLDLGRRFGKGKHFGLRANGMIRSGDTAIERNSMKTALTSLGADAIFKHARFSMDFGYQYREVNGAVPYFSLQDSTPVPQADKVSRNLGAPWSNYWNQDFFGVFRSEVDLYRDVTAYGSVGVSSDQSRGLEVKSISNVDSNGFGNGSVNATGNESMSVTASLGVRAKVKTRYFLQEMAFSANRYQSDSGSVNQYETMNRGSVQIDGTPSFSFPSIVAPGRVPHTASSTLSSIAFADTISALDKRIQITAGLRVQRVQSANFNASTGVRTSSYDKTALSPAVMAVFKPLKKMTVYGNWIQGLQQGTIVGSTYANAGEIFSPYQSTQYEIGIKGDLGRFVATLDVFQISQPSTIYDTSSNILSLNGEQRNRGLEINIAGQLIKGLHATGGLMLIDPRLTKTQGGKTDGWKAPGVSTVNFNIGLNYDLPWVKGLSFTSDVIYTSSQYLDTVTPRRSFPGWVRLDLGTRYTMKNPVSDTGGKLSFYLNVDNVADTRYWNSMGPYAAYFLTLGSPRTFRFSVAADF</sequence>
<evidence type="ECO:0000256" key="9">
    <source>
        <dbReference type="ARBA" id="ARBA00023136"/>
    </source>
</evidence>
<dbReference type="InterPro" id="IPR036942">
    <property type="entry name" value="Beta-barrel_TonB_sf"/>
</dbReference>
<keyword evidence="3 12" id="KW-0813">Transport</keyword>
<evidence type="ECO:0000256" key="2">
    <source>
        <dbReference type="ARBA" id="ARBA00009810"/>
    </source>
</evidence>
<dbReference type="SUPFAM" id="SSF56935">
    <property type="entry name" value="Porins"/>
    <property type="match status" value="1"/>
</dbReference>
<evidence type="ECO:0000256" key="5">
    <source>
        <dbReference type="ARBA" id="ARBA00022496"/>
    </source>
</evidence>
<dbReference type="InterPro" id="IPR000531">
    <property type="entry name" value="Beta-barrel_TonB"/>
</dbReference>
<keyword evidence="7" id="KW-0408">Iron</keyword>
<dbReference type="PROSITE" id="PS52016">
    <property type="entry name" value="TONB_DEPENDENT_REC_3"/>
    <property type="match status" value="1"/>
</dbReference>
<name>A0ABS3LN77_9PROT</name>
<evidence type="ECO:0000256" key="3">
    <source>
        <dbReference type="ARBA" id="ARBA00022448"/>
    </source>
</evidence>
<dbReference type="NCBIfam" id="TIGR01783">
    <property type="entry name" value="TonB-siderophor"/>
    <property type="match status" value="1"/>
</dbReference>
<dbReference type="InterPro" id="IPR039426">
    <property type="entry name" value="TonB-dep_rcpt-like"/>
</dbReference>
<evidence type="ECO:0000256" key="6">
    <source>
        <dbReference type="ARBA" id="ARBA00022692"/>
    </source>
</evidence>
<keyword evidence="10 16" id="KW-0675">Receptor</keyword>
<dbReference type="CDD" id="cd01347">
    <property type="entry name" value="ligand_gated_channel"/>
    <property type="match status" value="1"/>
</dbReference>
<dbReference type="Pfam" id="PF00593">
    <property type="entry name" value="TonB_dep_Rec_b-barrel"/>
    <property type="match status" value="1"/>
</dbReference>
<gene>
    <name evidence="16" type="ORF">J2D75_10175</name>
</gene>
<evidence type="ECO:0000259" key="15">
    <source>
        <dbReference type="SMART" id="SM00965"/>
    </source>
</evidence>
<protein>
    <submittedName>
        <fullName evidence="16">TonB-dependent receptor</fullName>
    </submittedName>
</protein>
<keyword evidence="14" id="KW-0732">Signal</keyword>
<dbReference type="Gene3D" id="2.40.170.20">
    <property type="entry name" value="TonB-dependent receptor, beta-barrel domain"/>
    <property type="match status" value="1"/>
</dbReference>
<dbReference type="SMART" id="SM00965">
    <property type="entry name" value="STN"/>
    <property type="match status" value="1"/>
</dbReference>
<dbReference type="EMBL" id="JAFVMG010000010">
    <property type="protein sequence ID" value="MBO1328838.1"/>
    <property type="molecule type" value="Genomic_DNA"/>
</dbReference>
<evidence type="ECO:0000256" key="11">
    <source>
        <dbReference type="ARBA" id="ARBA00023237"/>
    </source>
</evidence>
<comment type="similarity">
    <text evidence="2 12 13">Belongs to the TonB-dependent receptor family.</text>
</comment>
<feature type="chain" id="PRO_5047368370" evidence="14">
    <location>
        <begin position="34"/>
        <end position="820"/>
    </location>
</feature>
<feature type="domain" description="Secretin/TonB short N-terminal" evidence="15">
    <location>
        <begin position="64"/>
        <end position="115"/>
    </location>
</feature>
<dbReference type="PANTHER" id="PTHR32552:SF82">
    <property type="entry name" value="FCUA PROTEIN"/>
    <property type="match status" value="1"/>
</dbReference>
<keyword evidence="11 12" id="KW-0998">Cell outer membrane</keyword>
<dbReference type="Proteomes" id="UP000664399">
    <property type="component" value="Unassembled WGS sequence"/>
</dbReference>
<keyword evidence="9 12" id="KW-0472">Membrane</keyword>
<keyword evidence="4 12" id="KW-1134">Transmembrane beta strand</keyword>
<reference evidence="16 17" key="1">
    <citation type="submission" date="2021-03" db="EMBL/GenBank/DDBJ databases">
        <title>The complete genome sequence of Acetobacter suratthaniensis TBRC 1719.</title>
        <authorList>
            <person name="Charoenyingcharoen P."/>
            <person name="Yukphan P."/>
        </authorList>
    </citation>
    <scope>NUCLEOTIDE SEQUENCE [LARGE SCALE GENOMIC DNA]</scope>
    <source>
        <strain evidence="16 17">TBRC 1719</strain>
    </source>
</reference>
<evidence type="ECO:0000256" key="12">
    <source>
        <dbReference type="PROSITE-ProRule" id="PRU01360"/>
    </source>
</evidence>
<evidence type="ECO:0000256" key="13">
    <source>
        <dbReference type="RuleBase" id="RU003357"/>
    </source>
</evidence>
<dbReference type="Gene3D" id="2.170.130.10">
    <property type="entry name" value="TonB-dependent receptor, plug domain"/>
    <property type="match status" value="1"/>
</dbReference>
<evidence type="ECO:0000256" key="4">
    <source>
        <dbReference type="ARBA" id="ARBA00022452"/>
    </source>
</evidence>
<dbReference type="InterPro" id="IPR010105">
    <property type="entry name" value="TonB_sidphr_rcpt"/>
</dbReference>
<evidence type="ECO:0000256" key="1">
    <source>
        <dbReference type="ARBA" id="ARBA00004571"/>
    </source>
</evidence>
<proteinExistence type="inferred from homology"/>